<dbReference type="PANTHER" id="PTHR30478:SF0">
    <property type="entry name" value="BETA SLIDING CLAMP"/>
    <property type="match status" value="1"/>
</dbReference>
<dbReference type="GO" id="GO:0006271">
    <property type="term" value="P:DNA strand elongation involved in DNA replication"/>
    <property type="evidence" value="ECO:0007669"/>
    <property type="project" value="TreeGrafter"/>
</dbReference>
<dbReference type="EMBL" id="BK016144">
    <property type="protein sequence ID" value="DAF98243.1"/>
    <property type="molecule type" value="Genomic_DNA"/>
</dbReference>
<sequence length="357" mass="40095">MSMKFKTQDLMDAVGQLNRLSASKLLEITRYWYIQGYDGVVTFTGYDGSNWLRYTLEAEGEIDVIIKAEQFGKLIEKTTVGTVTLTPKGEYLEVKGNGTYKVDIVTGDEDYPSFDDKLPEELDEGSAKLLKSSLFYNVANVNDSAVSKSNADGVYTGYLLDHKQAITSDIIRICLNPIQDIGTKLLIPAPLMRLLASITEDKLYLWTFDDEYIYVSTSTIEIYGRVMEGMEDYQDMSIMDEQEFDGKATLPTAEIQSILERLTLFMTAFDKGTVHLDFGPKQLAIITTKGSKELVTYTKLEEGTDFSCNINSLLLRDILATVSEDHFDIYFGNEICLKIEANGVVYYLATQEEGDAE</sequence>
<name>A0A8S5UUW8_9CAUD</name>
<protein>
    <submittedName>
        <fullName evidence="9">Beta clamp protein</fullName>
    </submittedName>
</protein>
<evidence type="ECO:0000256" key="8">
    <source>
        <dbReference type="ARBA" id="ARBA00023125"/>
    </source>
</evidence>
<dbReference type="GO" id="GO:0003677">
    <property type="term" value="F:DNA binding"/>
    <property type="evidence" value="ECO:0007669"/>
    <property type="project" value="UniProtKB-KW"/>
</dbReference>
<dbReference type="GO" id="GO:0003887">
    <property type="term" value="F:DNA-directed DNA polymerase activity"/>
    <property type="evidence" value="ECO:0007669"/>
    <property type="project" value="UniProtKB-KW"/>
</dbReference>
<evidence type="ECO:0000256" key="7">
    <source>
        <dbReference type="ARBA" id="ARBA00022932"/>
    </source>
</evidence>
<keyword evidence="3" id="KW-0963">Cytoplasm</keyword>
<evidence type="ECO:0000256" key="5">
    <source>
        <dbReference type="ARBA" id="ARBA00022695"/>
    </source>
</evidence>
<evidence type="ECO:0000256" key="3">
    <source>
        <dbReference type="ARBA" id="ARBA00022490"/>
    </source>
</evidence>
<proteinExistence type="inferred from homology"/>
<keyword evidence="6" id="KW-0235">DNA replication</keyword>
<dbReference type="Gene3D" id="3.70.10.10">
    <property type="match status" value="1"/>
</dbReference>
<evidence type="ECO:0000256" key="4">
    <source>
        <dbReference type="ARBA" id="ARBA00022679"/>
    </source>
</evidence>
<keyword evidence="8" id="KW-0238">DNA-binding</keyword>
<reference evidence="9" key="1">
    <citation type="journal article" date="2021" name="Proc. Natl. Acad. Sci. U.S.A.">
        <title>A Catalog of Tens of Thousands of Viruses from Human Metagenomes Reveals Hidden Associations with Chronic Diseases.</title>
        <authorList>
            <person name="Tisza M.J."/>
            <person name="Buck C.B."/>
        </authorList>
    </citation>
    <scope>NUCLEOTIDE SEQUENCE</scope>
    <source>
        <strain evidence="9">CtaDn21</strain>
    </source>
</reference>
<dbReference type="InterPro" id="IPR046938">
    <property type="entry name" value="DNA_clamp_sf"/>
</dbReference>
<keyword evidence="7" id="KW-0239">DNA-directed DNA polymerase</keyword>
<dbReference type="SUPFAM" id="SSF55979">
    <property type="entry name" value="DNA clamp"/>
    <property type="match status" value="2"/>
</dbReference>
<dbReference type="Gene3D" id="3.10.150.10">
    <property type="entry name" value="DNA Polymerase III, subunit A, domain 2"/>
    <property type="match status" value="1"/>
</dbReference>
<evidence type="ECO:0000256" key="1">
    <source>
        <dbReference type="ARBA" id="ARBA00004496"/>
    </source>
</evidence>
<evidence type="ECO:0000313" key="9">
    <source>
        <dbReference type="EMBL" id="DAF98243.1"/>
    </source>
</evidence>
<dbReference type="PANTHER" id="PTHR30478">
    <property type="entry name" value="DNA POLYMERASE III SUBUNIT BETA"/>
    <property type="match status" value="1"/>
</dbReference>
<comment type="subcellular location">
    <subcellularLocation>
        <location evidence="1">Cytoplasm</location>
    </subcellularLocation>
</comment>
<evidence type="ECO:0000256" key="6">
    <source>
        <dbReference type="ARBA" id="ARBA00022705"/>
    </source>
</evidence>
<dbReference type="InterPro" id="IPR001001">
    <property type="entry name" value="DNA_polIII_beta"/>
</dbReference>
<dbReference type="GO" id="GO:0009360">
    <property type="term" value="C:DNA polymerase III complex"/>
    <property type="evidence" value="ECO:0007669"/>
    <property type="project" value="InterPro"/>
</dbReference>
<evidence type="ECO:0000256" key="2">
    <source>
        <dbReference type="ARBA" id="ARBA00010752"/>
    </source>
</evidence>
<accession>A0A8S5UUW8</accession>
<keyword evidence="5" id="KW-0548">Nucleotidyltransferase</keyword>
<comment type="similarity">
    <text evidence="2">Belongs to the beta sliding clamp family.</text>
</comment>
<keyword evidence="4" id="KW-0808">Transferase</keyword>
<dbReference type="SMART" id="SM00480">
    <property type="entry name" value="POL3Bc"/>
    <property type="match status" value="1"/>
</dbReference>
<organism evidence="9">
    <name type="scientific">Siphoviridae sp. ctaDn21</name>
    <dbReference type="NCBI Taxonomy" id="2825563"/>
    <lineage>
        <taxon>Viruses</taxon>
        <taxon>Duplodnaviria</taxon>
        <taxon>Heunggongvirae</taxon>
        <taxon>Uroviricota</taxon>
        <taxon>Caudoviricetes</taxon>
    </lineage>
</organism>